<accession>A0ABM7TDD8</accession>
<dbReference type="SUPFAM" id="SSF51658">
    <property type="entry name" value="Xylose isomerase-like"/>
    <property type="match status" value="1"/>
</dbReference>
<evidence type="ECO:0000313" key="2">
    <source>
        <dbReference type="EMBL" id="BCZ49095.1"/>
    </source>
</evidence>
<keyword evidence="3" id="KW-1185">Reference proteome</keyword>
<sequence>MEKNQLVINTLVFLNELKKGLDQSVMMDTVHELGINNIEIRREYIKDFEKEIATIKEKSKLHNMNIFYSVPEWVYKENKLLAHDIEKYFKEAYEMNCHNVKLNIGQYKEVNNEDIQRINELSKKYEVKMTVENDQTSLNGKVQSINQFLCQVKKHKGNITFTFDIGNWFFQDEDPLENAELLNEFVTYIHLKDISKERNNVLLNEGVIEWKKVLDKLPKGLPIAIEYPCETKEKLQLEINKILQD</sequence>
<proteinExistence type="predicted"/>
<dbReference type="InterPro" id="IPR013022">
    <property type="entry name" value="Xyl_isomerase-like_TIM-brl"/>
</dbReference>
<dbReference type="InterPro" id="IPR036237">
    <property type="entry name" value="Xyl_isomerase-like_sf"/>
</dbReference>
<organism evidence="2 3">
    <name type="scientific">Clostridium gelidum</name>
    <dbReference type="NCBI Taxonomy" id="704125"/>
    <lineage>
        <taxon>Bacteria</taxon>
        <taxon>Bacillati</taxon>
        <taxon>Bacillota</taxon>
        <taxon>Clostridia</taxon>
        <taxon>Eubacteriales</taxon>
        <taxon>Clostridiaceae</taxon>
        <taxon>Clostridium</taxon>
    </lineage>
</organism>
<dbReference type="Pfam" id="PF01261">
    <property type="entry name" value="AP_endonuc_2"/>
    <property type="match status" value="1"/>
</dbReference>
<evidence type="ECO:0000313" key="3">
    <source>
        <dbReference type="Proteomes" id="UP000824633"/>
    </source>
</evidence>
<evidence type="ECO:0000259" key="1">
    <source>
        <dbReference type="Pfam" id="PF01261"/>
    </source>
</evidence>
<name>A0ABM7TDD8_9CLOT</name>
<dbReference type="Gene3D" id="3.20.20.150">
    <property type="entry name" value="Divalent-metal-dependent TIM barrel enzymes"/>
    <property type="match status" value="1"/>
</dbReference>
<reference evidence="3" key="1">
    <citation type="submission" date="2021-07" db="EMBL/GenBank/DDBJ databases">
        <title>Complete genome sequencing of a Clostridium isolate.</title>
        <authorList>
            <person name="Ueki A."/>
            <person name="Tonouchi A."/>
        </authorList>
    </citation>
    <scope>NUCLEOTIDE SEQUENCE [LARGE SCALE GENOMIC DNA]</scope>
    <source>
        <strain evidence="3">C5S11</strain>
    </source>
</reference>
<dbReference type="RefSeq" id="WP_224035300.1">
    <property type="nucleotide sequence ID" value="NZ_AP024849.1"/>
</dbReference>
<gene>
    <name evidence="2" type="ORF">psyc5s11_51620</name>
</gene>
<dbReference type="InterPro" id="IPR050312">
    <property type="entry name" value="IolE/XylAMocC-like"/>
</dbReference>
<dbReference type="PANTHER" id="PTHR12110:SF41">
    <property type="entry name" value="INOSOSE DEHYDRATASE"/>
    <property type="match status" value="1"/>
</dbReference>
<protein>
    <recommendedName>
        <fullName evidence="1">Xylose isomerase-like TIM barrel domain-containing protein</fullName>
    </recommendedName>
</protein>
<feature type="domain" description="Xylose isomerase-like TIM barrel" evidence="1">
    <location>
        <begin position="29"/>
        <end position="231"/>
    </location>
</feature>
<dbReference type="Proteomes" id="UP000824633">
    <property type="component" value="Chromosome"/>
</dbReference>
<dbReference type="EMBL" id="AP024849">
    <property type="protein sequence ID" value="BCZ49095.1"/>
    <property type="molecule type" value="Genomic_DNA"/>
</dbReference>
<dbReference type="PANTHER" id="PTHR12110">
    <property type="entry name" value="HYDROXYPYRUVATE ISOMERASE"/>
    <property type="match status" value="1"/>
</dbReference>